<evidence type="ECO:0000313" key="3">
    <source>
        <dbReference type="RefSeq" id="XP_034090610.1"/>
    </source>
</evidence>
<accession>A0A6P8VVZ3</accession>
<sequence length="321" mass="38191">MMTLHTKVLSLIDGRQTFKKRKKLIEWLMKKELLQGKMKCKLCKKRMKLEKHSNVDGLQWKCRRKKHRGKTTKKSVRSLSLFQRSKLSLFSWMKYIYRFSQGLQLRQIDLLQDGVAGSSRTLSKISLKLRKVCKSAIKRRERRGKQRLGGPNEFVMLDESNFYHKRKYGRGRFGPTWRRRKCVFGMLGIRGKRRRPILRLVKQRSRRHLIPLVTKYVRQGTTVITDMWRAYTTVIAESGFVHFSVNHSRSFVNPDTGAHTQNIERAWSTYKSQVWRLRGNRTVKTLKSHLAFIEWTHWLANEHKDGPLGRLLHDIRHFCKF</sequence>
<reference evidence="3" key="1">
    <citation type="submission" date="2025-08" db="UniProtKB">
        <authorList>
            <consortium name="RefSeq"/>
        </authorList>
    </citation>
    <scope>IDENTIFICATION</scope>
</reference>
<dbReference type="NCBIfam" id="NF033547">
    <property type="entry name" value="transpos_IS1595"/>
    <property type="match status" value="1"/>
</dbReference>
<dbReference type="InterPro" id="IPR024445">
    <property type="entry name" value="Tnp_ISXO2-like"/>
</dbReference>
<dbReference type="PANTHER" id="PTHR47163:SF2">
    <property type="entry name" value="SI:DKEY-17M8.2"/>
    <property type="match status" value="1"/>
</dbReference>
<dbReference type="OrthoDB" id="8597234at2759"/>
<keyword evidence="2" id="KW-1185">Reference proteome</keyword>
<dbReference type="SMART" id="SM01126">
    <property type="entry name" value="DDE_Tnp_IS1595"/>
    <property type="match status" value="1"/>
</dbReference>
<protein>
    <submittedName>
        <fullName evidence="3">Uncharacterized protein LOC117558487</fullName>
    </submittedName>
</protein>
<dbReference type="Pfam" id="PF12762">
    <property type="entry name" value="DDE_Tnp_IS1595"/>
    <property type="match status" value="1"/>
</dbReference>
<dbReference type="AlphaFoldDB" id="A0A6P8VVZ3"/>
<evidence type="ECO:0000259" key="1">
    <source>
        <dbReference type="SMART" id="SM01126"/>
    </source>
</evidence>
<dbReference type="GeneID" id="117558487"/>
<dbReference type="InParanoid" id="A0A6P8VVZ3"/>
<dbReference type="KEGG" id="gacu:117558487"/>
<dbReference type="PANTHER" id="PTHR47163">
    <property type="entry name" value="DDE_TNP_IS1595 DOMAIN-CONTAINING PROTEIN"/>
    <property type="match status" value="1"/>
</dbReference>
<dbReference type="RefSeq" id="XP_034090610.1">
    <property type="nucleotide sequence ID" value="XM_034234719.1"/>
</dbReference>
<organism evidence="2 3">
    <name type="scientific">Gymnodraco acuticeps</name>
    <name type="common">Antarctic dragonfish</name>
    <dbReference type="NCBI Taxonomy" id="8218"/>
    <lineage>
        <taxon>Eukaryota</taxon>
        <taxon>Metazoa</taxon>
        <taxon>Chordata</taxon>
        <taxon>Craniata</taxon>
        <taxon>Vertebrata</taxon>
        <taxon>Euteleostomi</taxon>
        <taxon>Actinopterygii</taxon>
        <taxon>Neopterygii</taxon>
        <taxon>Teleostei</taxon>
        <taxon>Neoteleostei</taxon>
        <taxon>Acanthomorphata</taxon>
        <taxon>Eupercaria</taxon>
        <taxon>Perciformes</taxon>
        <taxon>Notothenioidei</taxon>
        <taxon>Bathydraconidae</taxon>
        <taxon>Gymnodraco</taxon>
    </lineage>
</organism>
<evidence type="ECO:0000313" key="2">
    <source>
        <dbReference type="Proteomes" id="UP000515161"/>
    </source>
</evidence>
<proteinExistence type="predicted"/>
<feature type="domain" description="ISXO2-like transposase" evidence="1">
    <location>
        <begin position="147"/>
        <end position="298"/>
    </location>
</feature>
<dbReference type="Proteomes" id="UP000515161">
    <property type="component" value="Unplaced"/>
</dbReference>
<dbReference type="InterPro" id="IPR053164">
    <property type="entry name" value="IS1016-like_transposase"/>
</dbReference>
<gene>
    <name evidence="3" type="primary">LOC117558487</name>
</gene>
<name>A0A6P8VVZ3_GYMAC</name>